<dbReference type="STRING" id="1208324.P73_1687"/>
<name>A0A0B5E1Q7_9RHOB</name>
<dbReference type="NCBIfam" id="TIGR01560">
    <property type="entry name" value="put_DNA_pack"/>
    <property type="match status" value="1"/>
</dbReference>
<reference evidence="1 2" key="1">
    <citation type="journal article" date="2014" name="Int. J. Syst. Evol. Microbiol.">
        <title>Celeribacter indicus sp. nov., a polycyclic aromatic hydrocarbon-degrading bacterium from deep-sea sediment and reclassification of Huaishuia halophila as Celeribacter halophilus comb. nov.</title>
        <authorList>
            <person name="Lai Q."/>
            <person name="Cao J."/>
            <person name="Yuan J."/>
            <person name="Li F."/>
            <person name="Shao Z."/>
        </authorList>
    </citation>
    <scope>NUCLEOTIDE SEQUENCE [LARGE SCALE GENOMIC DNA]</scope>
    <source>
        <strain evidence="1">P73</strain>
    </source>
</reference>
<sequence length="198" mass="21309">MMLMEQTQVAAAALPVAEFRDHVRLGTGFGDDGLQDGLLERVLRAAMVAVEARTGKVLIARDYLLAVGAWRDPGAQVLPVAPVRAITALSITDRLGAERVIPAGRYMLEPDMHRPRLVSAGFLLPQIPVAGQARIAFTAGMADAWDGLPADLGQAVMLLAAHYYEHRHETAVGGATMPFGVNALTERYRALRLFGGRV</sequence>
<evidence type="ECO:0000313" key="1">
    <source>
        <dbReference type="EMBL" id="AJE46402.1"/>
    </source>
</evidence>
<accession>A0A0B5E1Q7</accession>
<dbReference type="NCBIfam" id="TIGR02215">
    <property type="entry name" value="phage_chp_gp8"/>
    <property type="match status" value="1"/>
</dbReference>
<organism evidence="1 2">
    <name type="scientific">Celeribacter indicus</name>
    <dbReference type="NCBI Taxonomy" id="1208324"/>
    <lineage>
        <taxon>Bacteria</taxon>
        <taxon>Pseudomonadati</taxon>
        <taxon>Pseudomonadota</taxon>
        <taxon>Alphaproteobacteria</taxon>
        <taxon>Rhodobacterales</taxon>
        <taxon>Roseobacteraceae</taxon>
        <taxon>Celeribacter</taxon>
    </lineage>
</organism>
<dbReference type="RefSeq" id="WP_043869288.1">
    <property type="nucleotide sequence ID" value="NZ_CP004393.1"/>
</dbReference>
<protein>
    <recommendedName>
        <fullName evidence="3">Gene transfer agent protein</fullName>
    </recommendedName>
</protein>
<dbReference type="InterPro" id="IPR011738">
    <property type="entry name" value="Phage_CHP"/>
</dbReference>
<dbReference type="KEGG" id="cid:P73_1687"/>
<dbReference type="Gene3D" id="1.10.3230.30">
    <property type="entry name" value="Phage gp6-like head-tail connector protein"/>
    <property type="match status" value="1"/>
</dbReference>
<evidence type="ECO:0008006" key="3">
    <source>
        <dbReference type="Google" id="ProtNLM"/>
    </source>
</evidence>
<dbReference type="EMBL" id="CP004393">
    <property type="protein sequence ID" value="AJE46402.1"/>
    <property type="molecule type" value="Genomic_DNA"/>
</dbReference>
<keyword evidence="2" id="KW-1185">Reference proteome</keyword>
<proteinExistence type="predicted"/>
<dbReference type="CDD" id="cd08054">
    <property type="entry name" value="gp6"/>
    <property type="match status" value="1"/>
</dbReference>
<dbReference type="InterPro" id="IPR006450">
    <property type="entry name" value="Phage_HK97_gp6-like"/>
</dbReference>
<evidence type="ECO:0000313" key="2">
    <source>
        <dbReference type="Proteomes" id="UP000031521"/>
    </source>
</evidence>
<dbReference type="HOGENOM" id="CLU_085951_0_0_5"/>
<dbReference type="AlphaFoldDB" id="A0A0B5E1Q7"/>
<dbReference type="OrthoDB" id="8478788at2"/>
<gene>
    <name evidence="1" type="ORF">P73_1687</name>
</gene>
<dbReference type="Proteomes" id="UP000031521">
    <property type="component" value="Chromosome"/>
</dbReference>